<gene>
    <name evidence="3" type="ORF">OK18_07960</name>
</gene>
<protein>
    <recommendedName>
        <fullName evidence="5">Lantibiotic dehydratase</fullName>
    </recommendedName>
</protein>
<name>A0A0G3M1T2_CHRGL</name>
<dbReference type="OrthoDB" id="1273722at2"/>
<evidence type="ECO:0000259" key="1">
    <source>
        <dbReference type="Pfam" id="PF04738"/>
    </source>
</evidence>
<dbReference type="Pfam" id="PF14028">
    <property type="entry name" value="Lant_dehydr_C"/>
    <property type="match status" value="1"/>
</dbReference>
<dbReference type="PATRIC" id="fig|1324352.5.peg.1669"/>
<evidence type="ECO:0000259" key="2">
    <source>
        <dbReference type="Pfam" id="PF14028"/>
    </source>
</evidence>
<dbReference type="RefSeq" id="WP_053327664.1">
    <property type="nucleotide sequence ID" value="NZ_CP009928.1"/>
</dbReference>
<evidence type="ECO:0008006" key="5">
    <source>
        <dbReference type="Google" id="ProtNLM"/>
    </source>
</evidence>
<accession>A0A0G3M1T2</accession>
<sequence length="1054" mass="124955">MKFDIDHFGKFIHRSPVLSINEYYKASSGDIYLFLKDFFSNRIVQTALYNSSYNFYNEVLFFLEGKYDGNDEKLYKFYSKALKYANRMCTRPTPFGSFSGCTVGDIEYKTSIKRSEDGRLIRRHRLDYEFLYGLVVSLLKNTNIKEHIKYYPNDSIYIVGDKYRYVDFNTESGELNYLLSSLEKNEYVDEILEIANTGCYYEDFVKYLVEEGNEKEESVNFLNEVIDSNIILPEIHPNTIGAEYQYHVLDILEKVIKRDGVDHEIKKIHNSLKDIVQKLDSISDKDYSVDHMEDIISAIKSLPVGFDTGNYLQIDTSILYQDNHLSHQEVQNIKKGLRDYFKISQKSFENRRLSEFIKKFEERYEDTPVKLLEVLDPEFGLGYGDYSNEFLVITPIVDHIPVSNKTSDKSSFVWNNKIHSFLFRKIFEAHKNNADEVELFEEEINDFEFDIQDIPSTFVAFFNMYHTPEGYLYNFKNWSSDTAASIIGRFSTLDETFHELLSNIDNFEKTRLNSNQILAEINHLSGLRIGNITTRTSFREYEIPYITVDNNNGLKKIYPNDIYVRVFSGKVRLFDIRSGKEIIPVLSNAHNYNNNPLPLYRFLSDIQNHSQINDLSLNIDLGIIPTLFNHIPRIRYKNFIFRTATWILQAKDFKETLEINDKNKRKEALIAKLESQRIPKVFYATDGDNKLFLDFYSLYDASELIFKDELRKKNNLIIEEYIPKSYHEELKASANGFYCNEMIIPFKNNASKVFNYSDFGYLREDILQNEHTDVPIGNNCVYLKIFIGTISRNKILNEKFIYFISQLKNENLFDYWFFIRFSENNNPHLRVRFFKDQIDNNRILNIYNEIFNEEIKSNIIYKSELTLYKKEIIRYGGSELIGYAERIFEKDSELYLNLSLLLEKQGLNEYYWIFIMKTMYIYLRAFDLKDKEKIAFCTENKIYFAEKFNANKEQNKEILLNYKEHKKQIEEFLDDHILRNKYPEIANLFDTFFLQLKQITDSSYQNKENKKSYLMSLIHMSVLRSTISKNVKHEYILYCFLEMYSKNLMYSKNV</sequence>
<dbReference type="InterPro" id="IPR023809">
    <property type="entry name" value="Thiopep_bacteriocin_synth_dom"/>
</dbReference>
<dbReference type="KEGG" id="cgn:OK18_07960"/>
<dbReference type="Proteomes" id="UP000035213">
    <property type="component" value="Chromosome"/>
</dbReference>
<organism evidence="3 4">
    <name type="scientific">Chryseobacterium gallinarum</name>
    <dbReference type="NCBI Taxonomy" id="1324352"/>
    <lineage>
        <taxon>Bacteria</taxon>
        <taxon>Pseudomonadati</taxon>
        <taxon>Bacteroidota</taxon>
        <taxon>Flavobacteriia</taxon>
        <taxon>Flavobacteriales</taxon>
        <taxon>Weeksellaceae</taxon>
        <taxon>Chryseobacterium group</taxon>
        <taxon>Chryseobacterium</taxon>
    </lineage>
</organism>
<dbReference type="STRING" id="1324352.OK18_07960"/>
<dbReference type="Pfam" id="PF04738">
    <property type="entry name" value="Lant_dehydr_N"/>
    <property type="match status" value="1"/>
</dbReference>
<feature type="domain" description="Lantibiotic dehydratase N-terminal" evidence="1">
    <location>
        <begin position="41"/>
        <end position="696"/>
    </location>
</feature>
<dbReference type="InterPro" id="IPR006827">
    <property type="entry name" value="Lant_deHydtase_N"/>
</dbReference>
<dbReference type="AlphaFoldDB" id="A0A0G3M1T2"/>
<feature type="domain" description="Thiopeptide-type bacteriocin biosynthesis" evidence="2">
    <location>
        <begin position="781"/>
        <end position="1043"/>
    </location>
</feature>
<dbReference type="EMBL" id="CP009928">
    <property type="protein sequence ID" value="AKK72570.1"/>
    <property type="molecule type" value="Genomic_DNA"/>
</dbReference>
<dbReference type="NCBIfam" id="TIGR03891">
    <property type="entry name" value="thiopep_ocin"/>
    <property type="match status" value="1"/>
</dbReference>
<evidence type="ECO:0000313" key="3">
    <source>
        <dbReference type="EMBL" id="AKK72570.1"/>
    </source>
</evidence>
<evidence type="ECO:0000313" key="4">
    <source>
        <dbReference type="Proteomes" id="UP000035213"/>
    </source>
</evidence>
<reference evidence="3 4" key="1">
    <citation type="submission" date="2014-11" db="EMBL/GenBank/DDBJ databases">
        <authorList>
            <person name="Park G.-S."/>
            <person name="Hong S.-J."/>
            <person name="Jung B.K."/>
            <person name="Khan A.R."/>
            <person name="Kwak Y."/>
            <person name="Shin J.-H."/>
        </authorList>
    </citation>
    <scope>NUCLEOTIDE SEQUENCE [LARGE SCALE GENOMIC DNA]</scope>
    <source>
        <strain evidence="3 4">DSM 27622</strain>
    </source>
</reference>
<proteinExistence type="predicted"/>